<dbReference type="Gene3D" id="1.10.1200.10">
    <property type="entry name" value="ACP-like"/>
    <property type="match status" value="1"/>
</dbReference>
<dbReference type="PROSITE" id="PS50075">
    <property type="entry name" value="CARRIER"/>
    <property type="match status" value="1"/>
</dbReference>
<dbReference type="InterPro" id="IPR020845">
    <property type="entry name" value="AMP-binding_CS"/>
</dbReference>
<dbReference type="Proteomes" id="UP001595850">
    <property type="component" value="Unassembled WGS sequence"/>
</dbReference>
<protein>
    <submittedName>
        <fullName evidence="6">Amino acid adenylation domain-containing protein</fullName>
    </submittedName>
</protein>
<dbReference type="InterPro" id="IPR009081">
    <property type="entry name" value="PP-bd_ACP"/>
</dbReference>
<feature type="compositionally biased region" description="Low complexity" evidence="4">
    <location>
        <begin position="322"/>
        <end position="338"/>
    </location>
</feature>
<dbReference type="Gene3D" id="3.40.50.12780">
    <property type="entry name" value="N-terminal domain of ligase-like"/>
    <property type="match status" value="1"/>
</dbReference>
<name>A0ABV8IK16_9ACTN</name>
<evidence type="ECO:0000256" key="2">
    <source>
        <dbReference type="ARBA" id="ARBA00022450"/>
    </source>
</evidence>
<feature type="non-terminal residue" evidence="6">
    <location>
        <position position="634"/>
    </location>
</feature>
<dbReference type="Pfam" id="PF00550">
    <property type="entry name" value="PP-binding"/>
    <property type="match status" value="1"/>
</dbReference>
<dbReference type="SMART" id="SM00823">
    <property type="entry name" value="PKS_PP"/>
    <property type="match status" value="1"/>
</dbReference>
<gene>
    <name evidence="6" type="ORF">ACFOWE_33775</name>
</gene>
<evidence type="ECO:0000313" key="7">
    <source>
        <dbReference type="Proteomes" id="UP001595850"/>
    </source>
</evidence>
<dbReference type="Pfam" id="PF13193">
    <property type="entry name" value="AMP-binding_C"/>
    <property type="match status" value="1"/>
</dbReference>
<dbReference type="InterPro" id="IPR023213">
    <property type="entry name" value="CAT-like_dom_sf"/>
</dbReference>
<dbReference type="SUPFAM" id="SSF52777">
    <property type="entry name" value="CoA-dependent acyltransferases"/>
    <property type="match status" value="1"/>
</dbReference>
<feature type="region of interest" description="Disordered" evidence="4">
    <location>
        <begin position="582"/>
        <end position="605"/>
    </location>
</feature>
<dbReference type="PROSITE" id="PS00455">
    <property type="entry name" value="AMP_BINDING"/>
    <property type="match status" value="1"/>
</dbReference>
<dbReference type="Pfam" id="PF00501">
    <property type="entry name" value="AMP-binding"/>
    <property type="match status" value="1"/>
</dbReference>
<keyword evidence="3" id="KW-0597">Phosphoprotein</keyword>
<evidence type="ECO:0000256" key="4">
    <source>
        <dbReference type="SAM" id="MobiDB-lite"/>
    </source>
</evidence>
<dbReference type="RefSeq" id="WP_377295156.1">
    <property type="nucleotide sequence ID" value="NZ_JBHSBM010000077.1"/>
</dbReference>
<dbReference type="InterPro" id="IPR006162">
    <property type="entry name" value="Ppantetheine_attach_site"/>
</dbReference>
<reference evidence="7" key="1">
    <citation type="journal article" date="2019" name="Int. J. Syst. Evol. Microbiol.">
        <title>The Global Catalogue of Microorganisms (GCM) 10K type strain sequencing project: providing services to taxonomists for standard genome sequencing and annotation.</title>
        <authorList>
            <consortium name="The Broad Institute Genomics Platform"/>
            <consortium name="The Broad Institute Genome Sequencing Center for Infectious Disease"/>
            <person name="Wu L."/>
            <person name="Ma J."/>
        </authorList>
    </citation>
    <scope>NUCLEOTIDE SEQUENCE [LARGE SCALE GENOMIC DNA]</scope>
    <source>
        <strain evidence="7">TBRC 4489</strain>
    </source>
</reference>
<dbReference type="PANTHER" id="PTHR45527:SF1">
    <property type="entry name" value="FATTY ACID SYNTHASE"/>
    <property type="match status" value="1"/>
</dbReference>
<dbReference type="InterPro" id="IPR000873">
    <property type="entry name" value="AMP-dep_synth/lig_dom"/>
</dbReference>
<evidence type="ECO:0000256" key="1">
    <source>
        <dbReference type="ARBA" id="ARBA00001957"/>
    </source>
</evidence>
<accession>A0ABV8IK16</accession>
<evidence type="ECO:0000259" key="5">
    <source>
        <dbReference type="PROSITE" id="PS50075"/>
    </source>
</evidence>
<feature type="non-terminal residue" evidence="6">
    <location>
        <position position="1"/>
    </location>
</feature>
<dbReference type="NCBIfam" id="TIGR01733">
    <property type="entry name" value="AA-adenyl-dom"/>
    <property type="match status" value="1"/>
</dbReference>
<dbReference type="EMBL" id="JBHSBM010000077">
    <property type="protein sequence ID" value="MFC4063278.1"/>
    <property type="molecule type" value="Genomic_DNA"/>
</dbReference>
<feature type="region of interest" description="Disordered" evidence="4">
    <location>
        <begin position="1"/>
        <end position="20"/>
    </location>
</feature>
<feature type="domain" description="Carrier" evidence="5">
    <location>
        <begin position="408"/>
        <end position="482"/>
    </location>
</feature>
<dbReference type="InterPro" id="IPR042099">
    <property type="entry name" value="ANL_N_sf"/>
</dbReference>
<dbReference type="Gene3D" id="3.30.559.10">
    <property type="entry name" value="Chloramphenicol acetyltransferase-like domain"/>
    <property type="match status" value="1"/>
</dbReference>
<dbReference type="InterPro" id="IPR020806">
    <property type="entry name" value="PKS_PP-bd"/>
</dbReference>
<comment type="cofactor">
    <cofactor evidence="1">
        <name>pantetheine 4'-phosphate</name>
        <dbReference type="ChEBI" id="CHEBI:47942"/>
    </cofactor>
</comment>
<proteinExistence type="predicted"/>
<dbReference type="InterPro" id="IPR045851">
    <property type="entry name" value="AMP-bd_C_sf"/>
</dbReference>
<evidence type="ECO:0000313" key="6">
    <source>
        <dbReference type="EMBL" id="MFC4063278.1"/>
    </source>
</evidence>
<dbReference type="InterPro" id="IPR010071">
    <property type="entry name" value="AA_adenyl_dom"/>
</dbReference>
<evidence type="ECO:0000256" key="3">
    <source>
        <dbReference type="ARBA" id="ARBA00022553"/>
    </source>
</evidence>
<dbReference type="PROSITE" id="PS00012">
    <property type="entry name" value="PHOSPHOPANTETHEINE"/>
    <property type="match status" value="1"/>
</dbReference>
<dbReference type="PANTHER" id="PTHR45527">
    <property type="entry name" value="NONRIBOSOMAL PEPTIDE SYNTHETASE"/>
    <property type="match status" value="1"/>
</dbReference>
<sequence length="634" mass="64747">PVVVDLDGWDGAGLPETDPGAPVLPGHPAYVVYTSGSTGRPKGVVVTHAGLPAYARTGTGRYAVTPSSRVLQFASIGFDGAVLEWLMAFDAGAALVLAPADMYGGEPLGRFLAEARITHAFITPAALASVPETDLPELRTLLVGGEACRPELVRRWAGGRRMVNVYGPTETTVVITTSDPLVSPDDAPIGRPVLGARLQVLDSALRPVPPGTVGELYVSGPSVARGYLGRPGLTAERFVADPSTPGGRMYRTGDLVRWRADGMLEYAGRADEQVKIRGFRIEPGEIEAVLTAHPHVAQAAVLARADRPGERRLVAYVVPADPAGTAGAGETTGAAGTAGEDGAGGTGGAAQGPGTLDPDALREFTRSSLPDYMVPAAVVVLGELPLNANGKLDRAALPAPEWGGGGREPAGERERLLCALFAEVLGLPRVCADDGFFDLGGDSILAIGLVSRAREAGLAITPGQVFRCQSPEALALVAEETGPEQTGHDDGAGPVEPTPIMGWLAERGGPIDGFSQTVVLRVPPDLGEEALAAGVQAVLDRHDALRLVCPGVDALRGGGGGLEVLPVGAVRAAGCVRRVEVGGDPAGGSGAGSVDGPGGASAEGAAGQDAWARVVAEQAARSRAELDPVAGRMV</sequence>
<feature type="region of interest" description="Disordered" evidence="4">
    <location>
        <begin position="322"/>
        <end position="361"/>
    </location>
</feature>
<dbReference type="SUPFAM" id="SSF56801">
    <property type="entry name" value="Acetyl-CoA synthetase-like"/>
    <property type="match status" value="1"/>
</dbReference>
<keyword evidence="7" id="KW-1185">Reference proteome</keyword>
<comment type="caution">
    <text evidence="6">The sequence shown here is derived from an EMBL/GenBank/DDBJ whole genome shotgun (WGS) entry which is preliminary data.</text>
</comment>
<dbReference type="SUPFAM" id="SSF47336">
    <property type="entry name" value="ACP-like"/>
    <property type="match status" value="1"/>
</dbReference>
<feature type="compositionally biased region" description="Gly residues" evidence="4">
    <location>
        <begin position="584"/>
        <end position="601"/>
    </location>
</feature>
<feature type="compositionally biased region" description="Gly residues" evidence="4">
    <location>
        <begin position="339"/>
        <end position="351"/>
    </location>
</feature>
<dbReference type="Gene3D" id="3.30.300.30">
    <property type="match status" value="1"/>
</dbReference>
<keyword evidence="2" id="KW-0596">Phosphopantetheine</keyword>
<organism evidence="6 7">
    <name type="scientific">Planomonospora corallina</name>
    <dbReference type="NCBI Taxonomy" id="1806052"/>
    <lineage>
        <taxon>Bacteria</taxon>
        <taxon>Bacillati</taxon>
        <taxon>Actinomycetota</taxon>
        <taxon>Actinomycetes</taxon>
        <taxon>Streptosporangiales</taxon>
        <taxon>Streptosporangiaceae</taxon>
        <taxon>Planomonospora</taxon>
    </lineage>
</organism>
<dbReference type="InterPro" id="IPR036736">
    <property type="entry name" value="ACP-like_sf"/>
</dbReference>
<dbReference type="InterPro" id="IPR025110">
    <property type="entry name" value="AMP-bd_C"/>
</dbReference>